<comment type="caution">
    <text evidence="2">The sequence shown here is derived from an EMBL/GenBank/DDBJ whole genome shotgun (WGS) entry which is preliminary data.</text>
</comment>
<dbReference type="GeneID" id="94288592"/>
<sequence length="94" mass="10389">MTTNTARHASAAQPPSSRTDLWKKVVIGASIFVVLGVAWRTVYVSNQNELKLRRALRKSQSIHAALSDVPARRFSTIDVRPSAAQKNDLIARYG</sequence>
<keyword evidence="1" id="KW-0812">Transmembrane</keyword>
<gene>
    <name evidence="2" type="ORF">JKF63_02490</name>
</gene>
<accession>A0A836L2U3</accession>
<dbReference type="Proteomes" id="UP000674318">
    <property type="component" value="Chromosome 32"/>
</dbReference>
<evidence type="ECO:0000313" key="3">
    <source>
        <dbReference type="Proteomes" id="UP000674318"/>
    </source>
</evidence>
<keyword evidence="3" id="KW-1185">Reference proteome</keyword>
<evidence type="ECO:0000256" key="1">
    <source>
        <dbReference type="SAM" id="Phobius"/>
    </source>
</evidence>
<dbReference type="EMBL" id="JAFJZO010000032">
    <property type="protein sequence ID" value="KAG5496189.1"/>
    <property type="molecule type" value="Genomic_DNA"/>
</dbReference>
<name>A0A836L2U3_9TRYP</name>
<proteinExistence type="predicted"/>
<organism evidence="2 3">
    <name type="scientific">Porcisia hertigi</name>
    <dbReference type="NCBI Taxonomy" id="2761500"/>
    <lineage>
        <taxon>Eukaryota</taxon>
        <taxon>Discoba</taxon>
        <taxon>Euglenozoa</taxon>
        <taxon>Kinetoplastea</taxon>
        <taxon>Metakinetoplastina</taxon>
        <taxon>Trypanosomatida</taxon>
        <taxon>Trypanosomatidae</taxon>
        <taxon>Leishmaniinae</taxon>
        <taxon>Porcisia</taxon>
    </lineage>
</organism>
<feature type="transmembrane region" description="Helical" evidence="1">
    <location>
        <begin position="25"/>
        <end position="44"/>
    </location>
</feature>
<evidence type="ECO:0000313" key="2">
    <source>
        <dbReference type="EMBL" id="KAG5496189.1"/>
    </source>
</evidence>
<keyword evidence="1" id="KW-1133">Transmembrane helix</keyword>
<reference evidence="2 3" key="1">
    <citation type="submission" date="2021-02" db="EMBL/GenBank/DDBJ databases">
        <title>Porcisia hertigi Genome sequencing and assembly.</title>
        <authorList>
            <person name="Almutairi H."/>
            <person name="Gatherer D."/>
        </authorList>
    </citation>
    <scope>NUCLEOTIDE SEQUENCE [LARGE SCALE GENOMIC DNA]</scope>
    <source>
        <strain evidence="2 3">C119</strain>
    </source>
</reference>
<dbReference type="AlphaFoldDB" id="A0A836L2U3"/>
<dbReference type="OrthoDB" id="266319at2759"/>
<dbReference type="RefSeq" id="XP_067754672.1">
    <property type="nucleotide sequence ID" value="XM_067898515.1"/>
</dbReference>
<keyword evidence="1" id="KW-0472">Membrane</keyword>
<dbReference type="KEGG" id="phet:94288592"/>
<protein>
    <submittedName>
        <fullName evidence="2">Uncharacterized protein</fullName>
    </submittedName>
</protein>